<organism evidence="1 2">
    <name type="scientific">Euphydryas editha</name>
    <name type="common">Edith's checkerspot</name>
    <dbReference type="NCBI Taxonomy" id="104508"/>
    <lineage>
        <taxon>Eukaryota</taxon>
        <taxon>Metazoa</taxon>
        <taxon>Ecdysozoa</taxon>
        <taxon>Arthropoda</taxon>
        <taxon>Hexapoda</taxon>
        <taxon>Insecta</taxon>
        <taxon>Pterygota</taxon>
        <taxon>Neoptera</taxon>
        <taxon>Endopterygota</taxon>
        <taxon>Lepidoptera</taxon>
        <taxon>Glossata</taxon>
        <taxon>Ditrysia</taxon>
        <taxon>Papilionoidea</taxon>
        <taxon>Nymphalidae</taxon>
        <taxon>Nymphalinae</taxon>
        <taxon>Euphydryas</taxon>
    </lineage>
</organism>
<evidence type="ECO:0000313" key="2">
    <source>
        <dbReference type="Proteomes" id="UP001153954"/>
    </source>
</evidence>
<dbReference type="Proteomes" id="UP001153954">
    <property type="component" value="Unassembled WGS sequence"/>
</dbReference>
<reference evidence="1" key="1">
    <citation type="submission" date="2022-03" db="EMBL/GenBank/DDBJ databases">
        <authorList>
            <person name="Tunstrom K."/>
        </authorList>
    </citation>
    <scope>NUCLEOTIDE SEQUENCE</scope>
</reference>
<dbReference type="PANTHER" id="PTHR46579:SF1">
    <property type="entry name" value="F5_8 TYPE C DOMAIN-CONTAINING PROTEIN"/>
    <property type="match status" value="1"/>
</dbReference>
<dbReference type="AlphaFoldDB" id="A0AAU9V9Z8"/>
<evidence type="ECO:0008006" key="3">
    <source>
        <dbReference type="Google" id="ProtNLM"/>
    </source>
</evidence>
<accession>A0AAU9V9Z8</accession>
<name>A0AAU9V9Z8_EUPED</name>
<dbReference type="EMBL" id="CAKOGL010000043">
    <property type="protein sequence ID" value="CAH2108831.1"/>
    <property type="molecule type" value="Genomic_DNA"/>
</dbReference>
<sequence>MENIEPPQSFNRLPRPITDFKYYKASEFYNWILFYSLPSLTDFLPDKYMQHLMLLVMALYDLLQDQILIQPDLERAQNFLNLFVEQIPILYSDREMTYNSHQLKHLGLCVRRWGPLRSTSAFPWENQNGYIAQSVYGTKNIGQEIVNNLKIIQGVQMLKCKIEETNHNAQARELQNYFLLGNPINYEVHENDRFLIITEESGESLLIKLRDVKSIFQLVRVGNYVCKRPDQSERIW</sequence>
<evidence type="ECO:0000313" key="1">
    <source>
        <dbReference type="EMBL" id="CAH2108831.1"/>
    </source>
</evidence>
<keyword evidence="2" id="KW-1185">Reference proteome</keyword>
<protein>
    <recommendedName>
        <fullName evidence="3">Integrase catalytic domain-containing protein</fullName>
    </recommendedName>
</protein>
<gene>
    <name evidence="1" type="ORF">EEDITHA_LOCUS22733</name>
</gene>
<proteinExistence type="predicted"/>
<dbReference type="PANTHER" id="PTHR46579">
    <property type="entry name" value="F5/8 TYPE C DOMAIN-CONTAINING PROTEIN-RELATED"/>
    <property type="match status" value="1"/>
</dbReference>
<comment type="caution">
    <text evidence="1">The sequence shown here is derived from an EMBL/GenBank/DDBJ whole genome shotgun (WGS) entry which is preliminary data.</text>
</comment>